<dbReference type="PANTHER" id="PTHR21600:SF56">
    <property type="entry name" value="TRNA PSEUDOURIDINE SYNTHASE C"/>
    <property type="match status" value="1"/>
</dbReference>
<dbReference type="AlphaFoldDB" id="A0A9W6LBW9"/>
<evidence type="ECO:0000256" key="7">
    <source>
        <dbReference type="ARBA" id="ARBA00041803"/>
    </source>
</evidence>
<evidence type="ECO:0000256" key="5">
    <source>
        <dbReference type="ARBA" id="ARBA00038943"/>
    </source>
</evidence>
<evidence type="ECO:0000256" key="1">
    <source>
        <dbReference type="ARBA" id="ARBA00022694"/>
    </source>
</evidence>
<dbReference type="RefSeq" id="WP_214187624.1">
    <property type="nucleotide sequence ID" value="NZ_BSDS01000001.1"/>
</dbReference>
<keyword evidence="2" id="KW-0413">Isomerase</keyword>
<gene>
    <name evidence="11" type="primary">truC</name>
    <name evidence="11" type="ORF">GHYDROH2_18090</name>
</gene>
<dbReference type="InterPro" id="IPR006224">
    <property type="entry name" value="PsdUridine_synth_RluA-like_CS"/>
</dbReference>
<evidence type="ECO:0000313" key="11">
    <source>
        <dbReference type="EMBL" id="GLI38308.1"/>
    </source>
</evidence>
<keyword evidence="12" id="KW-1185">Reference proteome</keyword>
<keyword evidence="1" id="KW-0819">tRNA processing</keyword>
<dbReference type="Pfam" id="PF00849">
    <property type="entry name" value="PseudoU_synth_2"/>
    <property type="match status" value="1"/>
</dbReference>
<dbReference type="InterPro" id="IPR050188">
    <property type="entry name" value="RluA_PseudoU_synthase"/>
</dbReference>
<sequence length="270" mass="30006">MEILYRDEHLVAVHKPPGLLVHRSPIDRHETRFALQEVRDLLGQRVYPVHRLDKPTSGVLIFALDPASARGLVGAFASGSVTKTYLAVVRGTMPEEGVIDHPLAEEPDRFEPGGGNVGERAPQPAVTDYRRLADVELPVAVGRYPTSRYSLVALSPRTGRRHQLRRHLKHLFHPIVGDTKYGEGRHNRFFREELLTVRLLLHAVELTVPHPATGAPLMVCAPVEGAFESLLARFGWLSAVPSRWLGPQGKSMAGEEIQPRQRISPVLPLL</sequence>
<dbReference type="GO" id="GO:0008033">
    <property type="term" value="P:tRNA processing"/>
    <property type="evidence" value="ECO:0007669"/>
    <property type="project" value="UniProtKB-KW"/>
</dbReference>
<dbReference type="SUPFAM" id="SSF55120">
    <property type="entry name" value="Pseudouridine synthase"/>
    <property type="match status" value="1"/>
</dbReference>
<protein>
    <recommendedName>
        <fullName evidence="6">tRNA pseudouridine synthase C</fullName>
        <ecNumber evidence="5">5.4.99.26</ecNumber>
    </recommendedName>
    <alternativeName>
        <fullName evidence="8">tRNA pseudouridine(65) synthase</fullName>
    </alternativeName>
    <alternativeName>
        <fullName evidence="9">tRNA pseudouridylate synthase C</fullName>
    </alternativeName>
    <alternativeName>
        <fullName evidence="7">tRNA-uridine isomerase C</fullName>
    </alternativeName>
</protein>
<dbReference type="CDD" id="cd02563">
    <property type="entry name" value="PseudoU_synth_TruC"/>
    <property type="match status" value="1"/>
</dbReference>
<organism evidence="11 12">
    <name type="scientific">Geobacter hydrogenophilus</name>
    <dbReference type="NCBI Taxonomy" id="40983"/>
    <lineage>
        <taxon>Bacteria</taxon>
        <taxon>Pseudomonadati</taxon>
        <taxon>Thermodesulfobacteriota</taxon>
        <taxon>Desulfuromonadia</taxon>
        <taxon>Geobacterales</taxon>
        <taxon>Geobacteraceae</taxon>
        <taxon>Geobacter</taxon>
    </lineage>
</organism>
<evidence type="ECO:0000256" key="2">
    <source>
        <dbReference type="ARBA" id="ARBA00023235"/>
    </source>
</evidence>
<evidence type="ECO:0000256" key="9">
    <source>
        <dbReference type="ARBA" id="ARBA00043049"/>
    </source>
</evidence>
<comment type="catalytic activity">
    <reaction evidence="3">
        <text>uridine(65) in tRNA = pseudouridine(65) in tRNA</text>
        <dbReference type="Rhea" id="RHEA:42536"/>
        <dbReference type="Rhea" id="RHEA-COMP:10103"/>
        <dbReference type="Rhea" id="RHEA-COMP:10104"/>
        <dbReference type="ChEBI" id="CHEBI:65314"/>
        <dbReference type="ChEBI" id="CHEBI:65315"/>
        <dbReference type="EC" id="5.4.99.26"/>
    </reaction>
</comment>
<evidence type="ECO:0000256" key="4">
    <source>
        <dbReference type="ARBA" id="ARBA00037670"/>
    </source>
</evidence>
<feature type="domain" description="Pseudouridine synthase RsuA/RluA-like" evidence="10">
    <location>
        <begin position="9"/>
        <end position="170"/>
    </location>
</feature>
<accession>A0A9W6LBW9</accession>
<dbReference type="Proteomes" id="UP001144352">
    <property type="component" value="Unassembled WGS sequence"/>
</dbReference>
<evidence type="ECO:0000259" key="10">
    <source>
        <dbReference type="Pfam" id="PF00849"/>
    </source>
</evidence>
<evidence type="ECO:0000256" key="3">
    <source>
        <dbReference type="ARBA" id="ARBA00036607"/>
    </source>
</evidence>
<dbReference type="PANTHER" id="PTHR21600">
    <property type="entry name" value="MITOCHONDRIAL RNA PSEUDOURIDINE SYNTHASE"/>
    <property type="match status" value="1"/>
</dbReference>
<comment type="caution">
    <text evidence="11">The sequence shown here is derived from an EMBL/GenBank/DDBJ whole genome shotgun (WGS) entry which is preliminary data.</text>
</comment>
<reference evidence="11" key="1">
    <citation type="submission" date="2022-12" db="EMBL/GenBank/DDBJ databases">
        <title>Reference genome sequencing for broad-spectrum identification of bacterial and archaeal isolates by mass spectrometry.</title>
        <authorList>
            <person name="Sekiguchi Y."/>
            <person name="Tourlousse D.M."/>
        </authorList>
    </citation>
    <scope>NUCLEOTIDE SEQUENCE</scope>
    <source>
        <strain evidence="11">H2</strain>
    </source>
</reference>
<dbReference type="InterPro" id="IPR006145">
    <property type="entry name" value="PsdUridine_synth_RsuA/RluA"/>
</dbReference>
<comment type="function">
    <text evidence="4">Responsible for synthesis of pseudouridine from uracil-65 in transfer RNAs.</text>
</comment>
<dbReference type="PROSITE" id="PS01129">
    <property type="entry name" value="PSI_RLU"/>
    <property type="match status" value="1"/>
</dbReference>
<evidence type="ECO:0000256" key="6">
    <source>
        <dbReference type="ARBA" id="ARBA00040675"/>
    </source>
</evidence>
<dbReference type="GO" id="GO:0000455">
    <property type="term" value="P:enzyme-directed rRNA pseudouridine synthesis"/>
    <property type="evidence" value="ECO:0007669"/>
    <property type="project" value="TreeGrafter"/>
</dbReference>
<proteinExistence type="predicted"/>
<dbReference type="EMBL" id="BSDS01000001">
    <property type="protein sequence ID" value="GLI38308.1"/>
    <property type="molecule type" value="Genomic_DNA"/>
</dbReference>
<dbReference type="EC" id="5.4.99.26" evidence="5"/>
<evidence type="ECO:0000313" key="12">
    <source>
        <dbReference type="Proteomes" id="UP001144352"/>
    </source>
</evidence>
<dbReference type="InterPro" id="IPR020103">
    <property type="entry name" value="PsdUridine_synth_cat_dom_sf"/>
</dbReference>
<dbReference type="Gene3D" id="3.30.2350.10">
    <property type="entry name" value="Pseudouridine synthase"/>
    <property type="match status" value="1"/>
</dbReference>
<dbReference type="GO" id="GO:0003723">
    <property type="term" value="F:RNA binding"/>
    <property type="evidence" value="ECO:0007669"/>
    <property type="project" value="InterPro"/>
</dbReference>
<name>A0A9W6LBW9_9BACT</name>
<dbReference type="GO" id="GO:0160149">
    <property type="term" value="F:tRNA pseudouridine(65) synthase activity"/>
    <property type="evidence" value="ECO:0007669"/>
    <property type="project" value="UniProtKB-EC"/>
</dbReference>
<evidence type="ECO:0000256" key="8">
    <source>
        <dbReference type="ARBA" id="ARBA00041975"/>
    </source>
</evidence>